<protein>
    <recommendedName>
        <fullName evidence="1">YopX protein domain-containing protein</fullName>
    </recommendedName>
</protein>
<dbReference type="NCBIfam" id="TIGR01671">
    <property type="entry name" value="phage_TIGR01671"/>
    <property type="match status" value="1"/>
</dbReference>
<dbReference type="SUPFAM" id="SSF159006">
    <property type="entry name" value="YopX-like"/>
    <property type="match status" value="1"/>
</dbReference>
<dbReference type="AlphaFoldDB" id="A0A9D9I8I6"/>
<dbReference type="Proteomes" id="UP000823660">
    <property type="component" value="Unassembled WGS sequence"/>
</dbReference>
<dbReference type="EMBL" id="JADIMH010000031">
    <property type="protein sequence ID" value="MBO8467184.1"/>
    <property type="molecule type" value="Genomic_DNA"/>
</dbReference>
<reference evidence="2" key="1">
    <citation type="submission" date="2020-10" db="EMBL/GenBank/DDBJ databases">
        <authorList>
            <person name="Gilroy R."/>
        </authorList>
    </citation>
    <scope>NUCLEOTIDE SEQUENCE</scope>
    <source>
        <strain evidence="2">B1-15692</strain>
    </source>
</reference>
<accession>A0A9D9I8I6</accession>
<sequence length="130" mass="14830">MNREIKFRGKRTDTGKWVYGSLLQWKDGDATICANESENNNVLIKYDVNPDTVGQYTGLKDKNGTDVWEGDLLLTPERDIMAAEWQDAKIITKCVRPACPDYVNSLSFAYPVSEVIGNRWDNPELLEEKK</sequence>
<evidence type="ECO:0000259" key="1">
    <source>
        <dbReference type="Pfam" id="PF09643"/>
    </source>
</evidence>
<evidence type="ECO:0000313" key="3">
    <source>
        <dbReference type="Proteomes" id="UP000823660"/>
    </source>
</evidence>
<evidence type="ECO:0000313" key="2">
    <source>
        <dbReference type="EMBL" id="MBO8467184.1"/>
    </source>
</evidence>
<dbReference type="InterPro" id="IPR010024">
    <property type="entry name" value="CHP16711"/>
</dbReference>
<name>A0A9D9I8I6_9BACT</name>
<comment type="caution">
    <text evidence="2">The sequence shown here is derived from an EMBL/GenBank/DDBJ whole genome shotgun (WGS) entry which is preliminary data.</text>
</comment>
<reference evidence="2" key="2">
    <citation type="journal article" date="2021" name="PeerJ">
        <title>Extensive microbial diversity within the chicken gut microbiome revealed by metagenomics and culture.</title>
        <authorList>
            <person name="Gilroy R."/>
            <person name="Ravi A."/>
            <person name="Getino M."/>
            <person name="Pursley I."/>
            <person name="Horton D.L."/>
            <person name="Alikhan N.F."/>
            <person name="Baker D."/>
            <person name="Gharbi K."/>
            <person name="Hall N."/>
            <person name="Watson M."/>
            <person name="Adriaenssens E.M."/>
            <person name="Foster-Nyarko E."/>
            <person name="Jarju S."/>
            <person name="Secka A."/>
            <person name="Antonio M."/>
            <person name="Oren A."/>
            <person name="Chaudhuri R.R."/>
            <person name="La Ragione R."/>
            <person name="Hildebrand F."/>
            <person name="Pallen M.J."/>
        </authorList>
    </citation>
    <scope>NUCLEOTIDE SEQUENCE</scope>
    <source>
        <strain evidence="2">B1-15692</strain>
    </source>
</reference>
<dbReference type="Pfam" id="PF09643">
    <property type="entry name" value="YopX"/>
    <property type="match status" value="1"/>
</dbReference>
<dbReference type="InterPro" id="IPR019096">
    <property type="entry name" value="YopX_protein"/>
</dbReference>
<feature type="domain" description="YopX protein" evidence="1">
    <location>
        <begin position="6"/>
        <end position="127"/>
    </location>
</feature>
<gene>
    <name evidence="2" type="ORF">IAB99_05405</name>
</gene>
<dbReference type="Gene3D" id="2.30.30.290">
    <property type="entry name" value="YopX-like domains"/>
    <property type="match status" value="1"/>
</dbReference>
<proteinExistence type="predicted"/>
<dbReference type="InterPro" id="IPR023385">
    <property type="entry name" value="YopX-like_C"/>
</dbReference>
<organism evidence="2 3">
    <name type="scientific">Candidatus Cryptobacteroides faecipullorum</name>
    <dbReference type="NCBI Taxonomy" id="2840764"/>
    <lineage>
        <taxon>Bacteria</taxon>
        <taxon>Pseudomonadati</taxon>
        <taxon>Bacteroidota</taxon>
        <taxon>Bacteroidia</taxon>
        <taxon>Bacteroidales</taxon>
        <taxon>Candidatus Cryptobacteroides</taxon>
    </lineage>
</organism>